<dbReference type="Pfam" id="PF01594">
    <property type="entry name" value="AI-2E_transport"/>
    <property type="match status" value="1"/>
</dbReference>
<feature type="transmembrane region" description="Helical" evidence="8">
    <location>
        <begin position="342"/>
        <end position="371"/>
    </location>
</feature>
<dbReference type="PANTHER" id="PTHR21716:SF53">
    <property type="entry name" value="PERMEASE PERM-RELATED"/>
    <property type="match status" value="1"/>
</dbReference>
<feature type="transmembrane region" description="Helical" evidence="8">
    <location>
        <begin position="189"/>
        <end position="208"/>
    </location>
</feature>
<evidence type="ECO:0000256" key="3">
    <source>
        <dbReference type="ARBA" id="ARBA00022448"/>
    </source>
</evidence>
<dbReference type="OrthoDB" id="9793390at2"/>
<evidence type="ECO:0000256" key="8">
    <source>
        <dbReference type="SAM" id="Phobius"/>
    </source>
</evidence>
<evidence type="ECO:0000256" key="7">
    <source>
        <dbReference type="ARBA" id="ARBA00023136"/>
    </source>
</evidence>
<proteinExistence type="inferred from homology"/>
<dbReference type="Proteomes" id="UP000279029">
    <property type="component" value="Chromosome"/>
</dbReference>
<keyword evidence="5 8" id="KW-0812">Transmembrane</keyword>
<dbReference type="PANTHER" id="PTHR21716">
    <property type="entry name" value="TRANSMEMBRANE PROTEIN"/>
    <property type="match status" value="1"/>
</dbReference>
<dbReference type="EMBL" id="LR130778">
    <property type="protein sequence ID" value="VDN47674.1"/>
    <property type="molecule type" value="Genomic_DNA"/>
</dbReference>
<feature type="transmembrane region" description="Helical" evidence="8">
    <location>
        <begin position="248"/>
        <end position="269"/>
    </location>
</feature>
<dbReference type="AlphaFoldDB" id="A0A3P7NWR7"/>
<evidence type="ECO:0000256" key="4">
    <source>
        <dbReference type="ARBA" id="ARBA00022475"/>
    </source>
</evidence>
<dbReference type="KEGG" id="cbar:PATL70BA_1782"/>
<evidence type="ECO:0008006" key="11">
    <source>
        <dbReference type="Google" id="ProtNLM"/>
    </source>
</evidence>
<keyword evidence="6 8" id="KW-1133">Transmembrane helix</keyword>
<dbReference type="RefSeq" id="WP_125136942.1">
    <property type="nucleotide sequence ID" value="NZ_LR130778.1"/>
</dbReference>
<keyword evidence="3" id="KW-0813">Transport</keyword>
<sequence length="403" mass="45505">MKINHNLKYTTIAIYTVFVFFACILVYKIVFSWDDSMDFISSILGLMSPFIFALLIAFFISPMVNFLESQLINRIKLKGHMIKSLKIRRVLSIILSYFIVIGSITFLFAIVMPQVLRSFADISDKLPGYIDSVIEWSKTASFSFGTENYSIDFKILSAFVSENIPQTLEQITDIFNQFMPEILNFTKNIASVVMNLFFGFIIAVYLIYNKEAYLKSAGRFITAIIPPNSNEATFKTFKESHRIFSSFFIGKLLDSLIIGLLCFFILLIAKIPYPILISVIVGITNMIPYFGPFIGGFVGILFLLIGSPEKVILFTIIILALQQFDGNILGPKILGDSTGLEPFWVIFAIILFGGMFGFVGMFVGVPVFAVFKNIIDHVIDRNYNKKIALIESLNDADVNPYKL</sequence>
<name>A0A3P7NWR7_9FIRM</name>
<evidence type="ECO:0000256" key="2">
    <source>
        <dbReference type="ARBA" id="ARBA00009773"/>
    </source>
</evidence>
<feature type="transmembrane region" description="Helical" evidence="8">
    <location>
        <begin position="39"/>
        <end position="67"/>
    </location>
</feature>
<protein>
    <recommendedName>
        <fullName evidence="11">AI-2E family transporter</fullName>
    </recommendedName>
</protein>
<keyword evidence="10" id="KW-1185">Reference proteome</keyword>
<evidence type="ECO:0000256" key="1">
    <source>
        <dbReference type="ARBA" id="ARBA00004651"/>
    </source>
</evidence>
<feature type="transmembrane region" description="Helical" evidence="8">
    <location>
        <begin position="275"/>
        <end position="304"/>
    </location>
</feature>
<keyword evidence="7 8" id="KW-0472">Membrane</keyword>
<keyword evidence="4" id="KW-1003">Cell membrane</keyword>
<feature type="transmembrane region" description="Helical" evidence="8">
    <location>
        <begin position="12"/>
        <end position="33"/>
    </location>
</feature>
<dbReference type="PROSITE" id="PS51257">
    <property type="entry name" value="PROKAR_LIPOPROTEIN"/>
    <property type="match status" value="1"/>
</dbReference>
<evidence type="ECO:0000313" key="9">
    <source>
        <dbReference type="EMBL" id="VDN47674.1"/>
    </source>
</evidence>
<accession>A0A3P7NWR7</accession>
<reference evidence="9 10" key="1">
    <citation type="submission" date="2018-09" db="EMBL/GenBank/DDBJ databases">
        <authorList>
            <person name="Postec A."/>
        </authorList>
    </citation>
    <scope>NUCLEOTIDE SEQUENCE [LARGE SCALE GENOMIC DNA]</scope>
    <source>
        <strain evidence="9">70B-A</strain>
    </source>
</reference>
<evidence type="ECO:0000256" key="5">
    <source>
        <dbReference type="ARBA" id="ARBA00022692"/>
    </source>
</evidence>
<evidence type="ECO:0000313" key="10">
    <source>
        <dbReference type="Proteomes" id="UP000279029"/>
    </source>
</evidence>
<organism evidence="9 10">
    <name type="scientific">Petrocella atlantisensis</name>
    <dbReference type="NCBI Taxonomy" id="2173034"/>
    <lineage>
        <taxon>Bacteria</taxon>
        <taxon>Bacillati</taxon>
        <taxon>Bacillota</taxon>
        <taxon>Clostridia</taxon>
        <taxon>Lachnospirales</taxon>
        <taxon>Vallitaleaceae</taxon>
        <taxon>Petrocella</taxon>
    </lineage>
</organism>
<gene>
    <name evidence="9" type="ORF">PATL70BA_1782</name>
</gene>
<feature type="transmembrane region" description="Helical" evidence="8">
    <location>
        <begin position="87"/>
        <end position="111"/>
    </location>
</feature>
<feature type="transmembrane region" description="Helical" evidence="8">
    <location>
        <begin position="311"/>
        <end position="330"/>
    </location>
</feature>
<dbReference type="GO" id="GO:0005886">
    <property type="term" value="C:plasma membrane"/>
    <property type="evidence" value="ECO:0007669"/>
    <property type="project" value="UniProtKB-SubCell"/>
</dbReference>
<comment type="subcellular location">
    <subcellularLocation>
        <location evidence="1">Cell membrane</location>
        <topology evidence="1">Multi-pass membrane protein</topology>
    </subcellularLocation>
</comment>
<dbReference type="GO" id="GO:0055085">
    <property type="term" value="P:transmembrane transport"/>
    <property type="evidence" value="ECO:0007669"/>
    <property type="project" value="TreeGrafter"/>
</dbReference>
<dbReference type="InterPro" id="IPR002549">
    <property type="entry name" value="AI-2E-like"/>
</dbReference>
<comment type="similarity">
    <text evidence="2">Belongs to the autoinducer-2 exporter (AI-2E) (TC 2.A.86) family.</text>
</comment>
<evidence type="ECO:0000256" key="6">
    <source>
        <dbReference type="ARBA" id="ARBA00022989"/>
    </source>
</evidence>